<accession>A0A454XQ80</accession>
<organism evidence="2 3">
    <name type="scientific">Pristionchus pacificus</name>
    <name type="common">Parasitic nematode worm</name>
    <dbReference type="NCBI Taxonomy" id="54126"/>
    <lineage>
        <taxon>Eukaryota</taxon>
        <taxon>Metazoa</taxon>
        <taxon>Ecdysozoa</taxon>
        <taxon>Nematoda</taxon>
        <taxon>Chromadorea</taxon>
        <taxon>Rhabditida</taxon>
        <taxon>Rhabditina</taxon>
        <taxon>Diplogasteromorpha</taxon>
        <taxon>Diplogasteroidea</taxon>
        <taxon>Neodiplogasteridae</taxon>
        <taxon>Pristionchus</taxon>
    </lineage>
</organism>
<accession>A0A8R1UD14</accession>
<dbReference type="AlphaFoldDB" id="A0A454XQ80"/>
<name>A0A454XQ80_PRIPA</name>
<sequence length="212" mass="23965">MPLAKQRAFFTRAKRQNREDGCRCYSQPVKGRDAHDIFNSRDSNPYDAPQGDDSSRPFFDFKRTFAPSTSFTSDVDDARRRRDFITSDFPPFARRTSRDNSSFTNASSQWQASAPRRRFNPFPGYAPPPPSPPSAGVPYRATTTPLLERDPASNFNPLARLQKGGPMRGTGTFARALQMKSPISWIRNWQTGSSRPRVQSMNIGRASALFNY</sequence>
<proteinExistence type="predicted"/>
<protein>
    <submittedName>
        <fullName evidence="2">Uncharacterized protein</fullName>
    </submittedName>
</protein>
<feature type="region of interest" description="Disordered" evidence="1">
    <location>
        <begin position="18"/>
        <end position="58"/>
    </location>
</feature>
<reference evidence="2" key="2">
    <citation type="submission" date="2022-06" db="UniProtKB">
        <authorList>
            <consortium name="EnsemblMetazoa"/>
        </authorList>
    </citation>
    <scope>IDENTIFICATION</scope>
    <source>
        <strain evidence="2">PS312</strain>
    </source>
</reference>
<dbReference type="Proteomes" id="UP000005239">
    <property type="component" value="Unassembled WGS sequence"/>
</dbReference>
<evidence type="ECO:0000313" key="2">
    <source>
        <dbReference type="EnsemblMetazoa" id="PPA20819.1"/>
    </source>
</evidence>
<keyword evidence="3" id="KW-1185">Reference proteome</keyword>
<feature type="compositionally biased region" description="Basic and acidic residues" evidence="1">
    <location>
        <begin position="30"/>
        <end position="39"/>
    </location>
</feature>
<dbReference type="EnsemblMetazoa" id="PPA20819.1">
    <property type="protein sequence ID" value="PPA20819.1"/>
    <property type="gene ID" value="WBGene00110373"/>
</dbReference>
<feature type="compositionally biased region" description="Polar residues" evidence="1">
    <location>
        <begin position="99"/>
        <end position="112"/>
    </location>
</feature>
<feature type="region of interest" description="Disordered" evidence="1">
    <location>
        <begin position="89"/>
        <end position="167"/>
    </location>
</feature>
<feature type="compositionally biased region" description="Pro residues" evidence="1">
    <location>
        <begin position="124"/>
        <end position="135"/>
    </location>
</feature>
<reference evidence="3" key="1">
    <citation type="journal article" date="2008" name="Nat. Genet.">
        <title>The Pristionchus pacificus genome provides a unique perspective on nematode lifestyle and parasitism.</title>
        <authorList>
            <person name="Dieterich C."/>
            <person name="Clifton S.W."/>
            <person name="Schuster L.N."/>
            <person name="Chinwalla A."/>
            <person name="Delehaunty K."/>
            <person name="Dinkelacker I."/>
            <person name="Fulton L."/>
            <person name="Fulton R."/>
            <person name="Godfrey J."/>
            <person name="Minx P."/>
            <person name="Mitreva M."/>
            <person name="Roeseler W."/>
            <person name="Tian H."/>
            <person name="Witte H."/>
            <person name="Yang S.P."/>
            <person name="Wilson R.K."/>
            <person name="Sommer R.J."/>
        </authorList>
    </citation>
    <scope>NUCLEOTIDE SEQUENCE [LARGE SCALE GENOMIC DNA]</scope>
    <source>
        <strain evidence="3">PS312</strain>
    </source>
</reference>
<evidence type="ECO:0000256" key="1">
    <source>
        <dbReference type="SAM" id="MobiDB-lite"/>
    </source>
</evidence>
<evidence type="ECO:0000313" key="3">
    <source>
        <dbReference type="Proteomes" id="UP000005239"/>
    </source>
</evidence>
<gene>
    <name evidence="2" type="primary">WBGene00110373</name>
</gene>